<evidence type="ECO:0000313" key="12">
    <source>
        <dbReference type="EMBL" id="RIX32034.1"/>
    </source>
</evidence>
<dbReference type="GO" id="GO:0042254">
    <property type="term" value="P:ribosome biogenesis"/>
    <property type="evidence" value="ECO:0007669"/>
    <property type="project" value="UniProtKB-ARBA"/>
</dbReference>
<feature type="compositionally biased region" description="Basic and acidic residues" evidence="10">
    <location>
        <begin position="39"/>
        <end position="62"/>
    </location>
</feature>
<dbReference type="GO" id="GO:0003735">
    <property type="term" value="F:structural constituent of ribosome"/>
    <property type="evidence" value="ECO:0007669"/>
    <property type="project" value="UniProtKB-UniRule"/>
</dbReference>
<dbReference type="NCBIfam" id="TIGR01021">
    <property type="entry name" value="rpsE_bact"/>
    <property type="match status" value="1"/>
</dbReference>
<keyword evidence="6 8" id="KW-0687">Ribonucleoprotein</keyword>
<dbReference type="PANTHER" id="PTHR48277">
    <property type="entry name" value="MITOCHONDRIAL RIBOSOMAL PROTEIN S5"/>
    <property type="match status" value="1"/>
</dbReference>
<keyword evidence="3 8" id="KW-0699">rRNA-binding</keyword>
<name>A0A418Q2H4_9SPHN</name>
<feature type="region of interest" description="Disordered" evidence="10">
    <location>
        <begin position="203"/>
        <end position="240"/>
    </location>
</feature>
<dbReference type="GO" id="GO:0019843">
    <property type="term" value="F:rRNA binding"/>
    <property type="evidence" value="ECO:0007669"/>
    <property type="project" value="UniProtKB-UniRule"/>
</dbReference>
<feature type="compositionally biased region" description="Low complexity" evidence="10">
    <location>
        <begin position="7"/>
        <end position="26"/>
    </location>
</feature>
<dbReference type="PANTHER" id="PTHR48277:SF1">
    <property type="entry name" value="MITOCHONDRIAL RIBOSOMAL PROTEIN S5"/>
    <property type="match status" value="1"/>
</dbReference>
<dbReference type="FunFam" id="3.30.160.20:FF:000001">
    <property type="entry name" value="30S ribosomal protein S5"/>
    <property type="match status" value="1"/>
</dbReference>
<evidence type="ECO:0000259" key="11">
    <source>
        <dbReference type="PROSITE" id="PS50881"/>
    </source>
</evidence>
<dbReference type="PROSITE" id="PS50881">
    <property type="entry name" value="S5_DSRBD"/>
    <property type="match status" value="1"/>
</dbReference>
<comment type="caution">
    <text evidence="12">The sequence shown here is derived from an EMBL/GenBank/DDBJ whole genome shotgun (WGS) entry which is preliminary data.</text>
</comment>
<dbReference type="SUPFAM" id="SSF54768">
    <property type="entry name" value="dsRNA-binding domain-like"/>
    <property type="match status" value="1"/>
</dbReference>
<dbReference type="InterPro" id="IPR000851">
    <property type="entry name" value="Ribosomal_uS5"/>
</dbReference>
<comment type="domain">
    <text evidence="8">The N-terminal domain interacts with the head of the 30S subunit; the C-terminal domain interacts with the body and contacts protein S4. The interaction surface between S4 and S5 is involved in control of translational fidelity.</text>
</comment>
<dbReference type="GO" id="GO:0006412">
    <property type="term" value="P:translation"/>
    <property type="evidence" value="ECO:0007669"/>
    <property type="project" value="UniProtKB-UniRule"/>
</dbReference>
<dbReference type="GO" id="GO:0005737">
    <property type="term" value="C:cytoplasm"/>
    <property type="evidence" value="ECO:0007669"/>
    <property type="project" value="UniProtKB-ARBA"/>
</dbReference>
<dbReference type="FunFam" id="3.30.230.10:FF:000002">
    <property type="entry name" value="30S ribosomal protein S5"/>
    <property type="match status" value="1"/>
</dbReference>
<keyword evidence="4 8" id="KW-0694">RNA-binding</keyword>
<dbReference type="InterPro" id="IPR005324">
    <property type="entry name" value="Ribosomal_uS5_C"/>
</dbReference>
<dbReference type="Pfam" id="PF03719">
    <property type="entry name" value="Ribosomal_S5_C"/>
    <property type="match status" value="1"/>
</dbReference>
<comment type="subunit">
    <text evidence="8">Part of the 30S ribosomal subunit. Contacts proteins S4 and S8.</text>
</comment>
<comment type="function">
    <text evidence="1 8">Located at the back of the 30S subunit body where it stabilizes the conformation of the head with respect to the body.</text>
</comment>
<feature type="region of interest" description="Disordered" evidence="10">
    <location>
        <begin position="1"/>
        <end position="62"/>
    </location>
</feature>
<dbReference type="Gene3D" id="3.30.230.10">
    <property type="match status" value="1"/>
</dbReference>
<dbReference type="HAMAP" id="MF_01307_B">
    <property type="entry name" value="Ribosomal_uS5_B"/>
    <property type="match status" value="1"/>
</dbReference>
<dbReference type="RefSeq" id="WP_119531581.1">
    <property type="nucleotide sequence ID" value="NZ_QXTF01000001.1"/>
</dbReference>
<keyword evidence="5 8" id="KW-0689">Ribosomal protein</keyword>
<dbReference type="SUPFAM" id="SSF54211">
    <property type="entry name" value="Ribosomal protein S5 domain 2-like"/>
    <property type="match status" value="1"/>
</dbReference>
<dbReference type="Gene3D" id="3.30.160.20">
    <property type="match status" value="1"/>
</dbReference>
<evidence type="ECO:0000256" key="10">
    <source>
        <dbReference type="SAM" id="MobiDB-lite"/>
    </source>
</evidence>
<evidence type="ECO:0000256" key="3">
    <source>
        <dbReference type="ARBA" id="ARBA00022730"/>
    </source>
</evidence>
<sequence>MADENETPQVEATTTEAPAEVAPAPEGRAPRGGRGGRGGGRDNRGGGRGRRDDRRGNRDDDGGEELIEKLVHINRVSKTVKGGKRFGFAALVVVGDGKGRAGFGHGKAREVPEAISKATAAAKKAMIRVPLRDGRTLHHDGKGHFGAGKVAVRAAPAGTGIIAGGPMRAVFESLGVHDVVTKSVGTSNPYNMIRATFEALKDQTSPRSVAQRRGKKVADLLGRGGMDKGEAEATAQAVTE</sequence>
<evidence type="ECO:0000313" key="13">
    <source>
        <dbReference type="Proteomes" id="UP000285023"/>
    </source>
</evidence>
<gene>
    <name evidence="8" type="primary">rpsE</name>
    <name evidence="12" type="ORF">D3M59_03370</name>
</gene>
<dbReference type="EMBL" id="QXTF01000001">
    <property type="protein sequence ID" value="RIX32034.1"/>
    <property type="molecule type" value="Genomic_DNA"/>
</dbReference>
<dbReference type="InterPro" id="IPR014721">
    <property type="entry name" value="Ribsml_uS5_D2-typ_fold_subgr"/>
</dbReference>
<accession>A0A418Q2H4</accession>
<dbReference type="Pfam" id="PF00333">
    <property type="entry name" value="Ribosomal_S5"/>
    <property type="match status" value="1"/>
</dbReference>
<protein>
    <recommendedName>
        <fullName evidence="7 8">Small ribosomal subunit protein uS5</fullName>
    </recommendedName>
</protein>
<evidence type="ECO:0000256" key="8">
    <source>
        <dbReference type="HAMAP-Rule" id="MF_01307"/>
    </source>
</evidence>
<dbReference type="PROSITE" id="PS00585">
    <property type="entry name" value="RIBOSOMAL_S5"/>
    <property type="match status" value="1"/>
</dbReference>
<evidence type="ECO:0000256" key="2">
    <source>
        <dbReference type="ARBA" id="ARBA00008945"/>
    </source>
</evidence>
<reference evidence="12 13" key="1">
    <citation type="submission" date="2018-09" db="EMBL/GenBank/DDBJ databases">
        <title>Sphingomonas sp. DAC4.</title>
        <authorList>
            <person name="Seo T."/>
        </authorList>
    </citation>
    <scope>NUCLEOTIDE SEQUENCE [LARGE SCALE GENOMIC DNA]</scope>
    <source>
        <strain evidence="12 13">DAC4</strain>
    </source>
</reference>
<dbReference type="OrthoDB" id="9809045at2"/>
<evidence type="ECO:0000256" key="6">
    <source>
        <dbReference type="ARBA" id="ARBA00023274"/>
    </source>
</evidence>
<dbReference type="GO" id="GO:0015935">
    <property type="term" value="C:small ribosomal subunit"/>
    <property type="evidence" value="ECO:0007669"/>
    <property type="project" value="InterPro"/>
</dbReference>
<keyword evidence="13" id="KW-1185">Reference proteome</keyword>
<dbReference type="InterPro" id="IPR018192">
    <property type="entry name" value="Ribosomal_uS5_N_CS"/>
</dbReference>
<dbReference type="InterPro" id="IPR020568">
    <property type="entry name" value="Ribosomal_Su5_D2-typ_SF"/>
</dbReference>
<evidence type="ECO:0000256" key="7">
    <source>
        <dbReference type="ARBA" id="ARBA00035255"/>
    </source>
</evidence>
<dbReference type="InterPro" id="IPR005712">
    <property type="entry name" value="Ribosomal_uS5_bac-type"/>
</dbReference>
<dbReference type="Proteomes" id="UP000285023">
    <property type="component" value="Unassembled WGS sequence"/>
</dbReference>
<proteinExistence type="inferred from homology"/>
<dbReference type="InterPro" id="IPR013810">
    <property type="entry name" value="Ribosomal_uS5_N"/>
</dbReference>
<feature type="domain" description="S5 DRBM" evidence="11">
    <location>
        <begin position="66"/>
        <end position="129"/>
    </location>
</feature>
<evidence type="ECO:0000256" key="5">
    <source>
        <dbReference type="ARBA" id="ARBA00022980"/>
    </source>
</evidence>
<dbReference type="AlphaFoldDB" id="A0A418Q2H4"/>
<comment type="function">
    <text evidence="8">With S4 and S12 plays an important role in translational accuracy.</text>
</comment>
<evidence type="ECO:0000256" key="1">
    <source>
        <dbReference type="ARBA" id="ARBA00003093"/>
    </source>
</evidence>
<organism evidence="12 13">
    <name type="scientific">Sphingomonas edaphi</name>
    <dbReference type="NCBI Taxonomy" id="2315689"/>
    <lineage>
        <taxon>Bacteria</taxon>
        <taxon>Pseudomonadati</taxon>
        <taxon>Pseudomonadota</taxon>
        <taxon>Alphaproteobacteria</taxon>
        <taxon>Sphingomonadales</taxon>
        <taxon>Sphingomonadaceae</taxon>
        <taxon>Sphingomonas</taxon>
    </lineage>
</organism>
<evidence type="ECO:0000256" key="4">
    <source>
        <dbReference type="ARBA" id="ARBA00022884"/>
    </source>
</evidence>
<comment type="similarity">
    <text evidence="2 8 9">Belongs to the universal ribosomal protein uS5 family.</text>
</comment>
<evidence type="ECO:0000256" key="9">
    <source>
        <dbReference type="RuleBase" id="RU003823"/>
    </source>
</evidence>